<organism evidence="4 6">
    <name type="scientific">Vibrio europaeus</name>
    <dbReference type="NCBI Taxonomy" id="300876"/>
    <lineage>
        <taxon>Bacteria</taxon>
        <taxon>Pseudomonadati</taxon>
        <taxon>Pseudomonadota</taxon>
        <taxon>Gammaproteobacteria</taxon>
        <taxon>Vibrionales</taxon>
        <taxon>Vibrionaceae</taxon>
        <taxon>Vibrio</taxon>
        <taxon>Vibrio oreintalis group</taxon>
    </lineage>
</organism>
<name>A0A178JCL4_9VIBR</name>
<dbReference type="InterPro" id="IPR043128">
    <property type="entry name" value="Rev_trsase/Diguanyl_cyclase"/>
</dbReference>
<dbReference type="Proteomes" id="UP000501443">
    <property type="component" value="Chromosome 1"/>
</dbReference>
<accession>A0A178JCL4</accession>
<dbReference type="EMBL" id="LUAX01000001">
    <property type="protein sequence ID" value="OAM99933.1"/>
    <property type="molecule type" value="Genomic_DNA"/>
</dbReference>
<dbReference type="OrthoDB" id="5496380at2"/>
<dbReference type="EMBL" id="JAPFIT010000031">
    <property type="protein sequence ID" value="MDC5742899.1"/>
    <property type="molecule type" value="Genomic_DNA"/>
</dbReference>
<gene>
    <name evidence="4" type="ORF">AZ468_02090</name>
    <name evidence="5" type="ORF">HOO69_03525</name>
    <name evidence="3" type="ORF">OPW20_22845</name>
</gene>
<dbReference type="SMART" id="SM00267">
    <property type="entry name" value="GGDEF"/>
    <property type="match status" value="1"/>
</dbReference>
<dbReference type="Pfam" id="PF00990">
    <property type="entry name" value="GGDEF"/>
    <property type="match status" value="1"/>
</dbReference>
<reference evidence="5 7" key="2">
    <citation type="submission" date="2020-05" db="EMBL/GenBank/DDBJ databases">
        <title>First description outside Europe of the emergent pathogen for shellfish aquaculture Vibrio europaeus.</title>
        <authorList>
            <person name="Dubert J."/>
            <person name="Rojas R."/>
        </authorList>
    </citation>
    <scope>NUCLEOTIDE SEQUENCE [LARGE SCALE GENOMIC DNA]</scope>
    <source>
        <strain evidence="5 7">NPI-1</strain>
    </source>
</reference>
<dbReference type="Proteomes" id="UP001150001">
    <property type="component" value="Unassembled WGS sequence"/>
</dbReference>
<reference evidence="3" key="3">
    <citation type="submission" date="2022-11" db="EMBL/GenBank/DDBJ databases">
        <title>Role of the vibriolysin VemA secreted by the emergent pathogen Vibrio europaeus in the colonization of Manila clam mucus.</title>
        <authorList>
            <person name="Martinez C."/>
            <person name="Rodriguez S."/>
            <person name="Vences A."/>
            <person name="Barja J.L."/>
            <person name="Toranzo A.E."/>
            <person name="Dubert J."/>
        </authorList>
    </citation>
    <scope>NUCLEOTIDE SEQUENCE</scope>
    <source>
        <strain evidence="3">3454</strain>
    </source>
</reference>
<dbReference type="Gene3D" id="3.30.70.270">
    <property type="match status" value="1"/>
</dbReference>
<keyword evidence="1" id="KW-0732">Signal</keyword>
<evidence type="ECO:0000313" key="5">
    <source>
        <dbReference type="EMBL" id="QJY35730.1"/>
    </source>
</evidence>
<feature type="signal peptide" evidence="1">
    <location>
        <begin position="1"/>
        <end position="21"/>
    </location>
</feature>
<dbReference type="EMBL" id="CP053541">
    <property type="protein sequence ID" value="QJY35730.1"/>
    <property type="molecule type" value="Genomic_DNA"/>
</dbReference>
<evidence type="ECO:0000313" key="4">
    <source>
        <dbReference type="EMBL" id="OAM99933.1"/>
    </source>
</evidence>
<dbReference type="SUPFAM" id="SSF55073">
    <property type="entry name" value="Nucleotide cyclase"/>
    <property type="match status" value="1"/>
</dbReference>
<protein>
    <submittedName>
        <fullName evidence="4">Diguanylate cyclase</fullName>
    </submittedName>
    <submittedName>
        <fullName evidence="3">GGDEF domain-containing protein</fullName>
    </submittedName>
</protein>
<dbReference type="Proteomes" id="UP000094761">
    <property type="component" value="Unassembled WGS sequence"/>
</dbReference>
<evidence type="ECO:0000259" key="2">
    <source>
        <dbReference type="PROSITE" id="PS50887"/>
    </source>
</evidence>
<evidence type="ECO:0000256" key="1">
    <source>
        <dbReference type="SAM" id="SignalP"/>
    </source>
</evidence>
<keyword evidence="8" id="KW-1185">Reference proteome</keyword>
<dbReference type="NCBIfam" id="TIGR00254">
    <property type="entry name" value="GGDEF"/>
    <property type="match status" value="1"/>
</dbReference>
<dbReference type="InterPro" id="IPR000160">
    <property type="entry name" value="GGDEF_dom"/>
</dbReference>
<dbReference type="PANTHER" id="PTHR46663:SF4">
    <property type="entry name" value="DIGUANYLATE CYCLASE DGCT-RELATED"/>
    <property type="match status" value="1"/>
</dbReference>
<dbReference type="PANTHER" id="PTHR46663">
    <property type="entry name" value="DIGUANYLATE CYCLASE DGCT-RELATED"/>
    <property type="match status" value="1"/>
</dbReference>
<dbReference type="InterPro" id="IPR029787">
    <property type="entry name" value="Nucleotide_cyclase"/>
</dbReference>
<proteinExistence type="predicted"/>
<evidence type="ECO:0000313" key="6">
    <source>
        <dbReference type="Proteomes" id="UP000094761"/>
    </source>
</evidence>
<sequence length="556" mass="63214">MKQRLKLLTFLACVSATFLFAAHSISKQVVDGIVKELLWKYAQISAHHDAETLLAPIIKEVNLISELAEHPNVTSWGMNSNDDVYRAVAEETLDRFRWQLKSKNFFIVLDENLAYHYNDVQSVREQDFLRYYLDPASAQDNWYFEQRESGVEFSVNIARDAHLNLTRVWINHSIVDGGRFLGVVGTGIDTNLLFERFDEHHSHALKTLFVDEGRRIQFSVDSHKFHYPLRDSENTKPTLSDYIPNSDEYSAIETLMQRQKSGEEAEILMVQQESGKAVVAIHYIEALGWYELTFVSIDAMVPSWAATSLYLPLTSLVFLCALMSYLYLVKHWILPVERVSKRLGKLTRFKSVSQNLDEAVDLIEHELTSARTGLEELVTSRTEQIDKLAIFDFITGLHNRRGLERELRAELARSSREQHQFGLIWIDAGLSPRSGGVFDNEKHQNALKAVASCLTKAIREYDVAARWDEGEFLLLVRTDSNKILLQIACRIKQYVEQAQASDSNHSVLVNELSVGGTLIKPNVTMQQALALADSSLYIAKSETKDAIYIHEASNAA</sequence>
<evidence type="ECO:0000313" key="7">
    <source>
        <dbReference type="Proteomes" id="UP000501443"/>
    </source>
</evidence>
<feature type="domain" description="GGDEF" evidence="2">
    <location>
        <begin position="419"/>
        <end position="552"/>
    </location>
</feature>
<dbReference type="InterPro" id="IPR052163">
    <property type="entry name" value="DGC-Regulatory_Protein"/>
</dbReference>
<dbReference type="PROSITE" id="PS50887">
    <property type="entry name" value="GGDEF"/>
    <property type="match status" value="1"/>
</dbReference>
<feature type="chain" id="PRO_5044550632" evidence="1">
    <location>
        <begin position="22"/>
        <end position="556"/>
    </location>
</feature>
<dbReference type="RefSeq" id="WP_069665904.1">
    <property type="nucleotide sequence ID" value="NZ_CP053541.1"/>
</dbReference>
<reference evidence="4 6" key="1">
    <citation type="submission" date="2016-03" db="EMBL/GenBank/DDBJ databases">
        <title>Draft genome sequence of the Vibrio tubiashii subs. europaeus.</title>
        <authorList>
            <person name="Spinard E."/>
            <person name="Dubert J."/>
            <person name="Nelson D.R."/>
            <person name="Barja J.L."/>
        </authorList>
    </citation>
    <scope>NUCLEOTIDE SEQUENCE [LARGE SCALE GENOMIC DNA]</scope>
    <source>
        <strain evidence="6">PP-638</strain>
        <strain evidence="4">PP2-638</strain>
    </source>
</reference>
<evidence type="ECO:0000313" key="8">
    <source>
        <dbReference type="Proteomes" id="UP001150001"/>
    </source>
</evidence>
<dbReference type="GeneID" id="78074466"/>
<dbReference type="CDD" id="cd01949">
    <property type="entry name" value="GGDEF"/>
    <property type="match status" value="1"/>
</dbReference>
<evidence type="ECO:0000313" key="3">
    <source>
        <dbReference type="EMBL" id="MDC5742899.1"/>
    </source>
</evidence>
<dbReference type="AlphaFoldDB" id="A0A178JCL4"/>